<comment type="caution">
    <text evidence="6">The sequence shown here is derived from an EMBL/GenBank/DDBJ whole genome shotgun (WGS) entry which is preliminary data.</text>
</comment>
<keyword evidence="4" id="KW-0411">Iron-sulfur</keyword>
<organism evidence="6">
    <name type="scientific">mine drainage metagenome</name>
    <dbReference type="NCBI Taxonomy" id="410659"/>
    <lineage>
        <taxon>unclassified sequences</taxon>
        <taxon>metagenomes</taxon>
        <taxon>ecological metagenomes</taxon>
    </lineage>
</organism>
<keyword evidence="3" id="KW-0408">Iron</keyword>
<dbReference type="Pfam" id="PF09360">
    <property type="entry name" value="zf-CDGSH"/>
    <property type="match status" value="1"/>
</dbReference>
<reference evidence="6" key="1">
    <citation type="submission" date="2013-08" db="EMBL/GenBank/DDBJ databases">
        <authorList>
            <person name="Mendez C."/>
            <person name="Richter M."/>
            <person name="Ferrer M."/>
            <person name="Sanchez J."/>
        </authorList>
    </citation>
    <scope>NUCLEOTIDE SEQUENCE</scope>
</reference>
<dbReference type="GO" id="GO:0005737">
    <property type="term" value="C:cytoplasm"/>
    <property type="evidence" value="ECO:0007669"/>
    <property type="project" value="UniProtKB-ARBA"/>
</dbReference>
<accession>T1C7R5</accession>
<proteinExistence type="predicted"/>
<name>T1C7R5_9ZZZZ</name>
<keyword evidence="2" id="KW-0479">Metal-binding</keyword>
<dbReference type="InterPro" id="IPR042216">
    <property type="entry name" value="MitoNEET_CISD"/>
</dbReference>
<evidence type="ECO:0000259" key="5">
    <source>
        <dbReference type="SMART" id="SM00704"/>
    </source>
</evidence>
<dbReference type="Gene3D" id="3.40.5.90">
    <property type="entry name" value="CDGSH iron-sulfur domain, mitoNEET-type"/>
    <property type="match status" value="1"/>
</dbReference>
<keyword evidence="1" id="KW-0001">2Fe-2S</keyword>
<sequence length="68" mass="7868">MSRLVLHERNRPYTVKVGDQEIHLCACGLSNSKPYCDGSHKRTLDEGSELFVYDEQGRMKVTSFYKKD</sequence>
<feature type="domain" description="Iron-binding zinc finger CDGSH type" evidence="5">
    <location>
        <begin position="10"/>
        <end position="46"/>
    </location>
</feature>
<dbReference type="EMBL" id="AUZY01004694">
    <property type="protein sequence ID" value="EQD62190.1"/>
    <property type="molecule type" value="Genomic_DNA"/>
</dbReference>
<dbReference type="InterPro" id="IPR018967">
    <property type="entry name" value="FeS-contain_CDGSH-typ"/>
</dbReference>
<dbReference type="AlphaFoldDB" id="T1C7R5"/>
<evidence type="ECO:0000256" key="4">
    <source>
        <dbReference type="ARBA" id="ARBA00023014"/>
    </source>
</evidence>
<dbReference type="GO" id="GO:0051537">
    <property type="term" value="F:2 iron, 2 sulfur cluster binding"/>
    <property type="evidence" value="ECO:0007669"/>
    <property type="project" value="UniProtKB-KW"/>
</dbReference>
<protein>
    <submittedName>
        <fullName evidence="6">Iron sulfur domain protein-containing, CDGSH-type domain protein</fullName>
    </submittedName>
</protein>
<evidence type="ECO:0000313" key="6">
    <source>
        <dbReference type="EMBL" id="EQD62190.1"/>
    </source>
</evidence>
<evidence type="ECO:0000256" key="1">
    <source>
        <dbReference type="ARBA" id="ARBA00022714"/>
    </source>
</evidence>
<dbReference type="GO" id="GO:0046872">
    <property type="term" value="F:metal ion binding"/>
    <property type="evidence" value="ECO:0007669"/>
    <property type="project" value="UniProtKB-KW"/>
</dbReference>
<evidence type="ECO:0000256" key="3">
    <source>
        <dbReference type="ARBA" id="ARBA00023004"/>
    </source>
</evidence>
<dbReference type="SMART" id="SM00704">
    <property type="entry name" value="ZnF_CDGSH"/>
    <property type="match status" value="1"/>
</dbReference>
<reference evidence="6" key="2">
    <citation type="journal article" date="2014" name="ISME J.">
        <title>Microbial stratification in low pH oxic and suboxic macroscopic growths along an acid mine drainage.</title>
        <authorList>
            <person name="Mendez-Garcia C."/>
            <person name="Mesa V."/>
            <person name="Sprenger R.R."/>
            <person name="Richter M."/>
            <person name="Diez M.S."/>
            <person name="Solano J."/>
            <person name="Bargiela R."/>
            <person name="Golyshina O.V."/>
            <person name="Manteca A."/>
            <person name="Ramos J.L."/>
            <person name="Gallego J.R."/>
            <person name="Llorente I."/>
            <person name="Martins Dos Santos V.A."/>
            <person name="Jensen O.N."/>
            <person name="Pelaez A.I."/>
            <person name="Sanchez J."/>
            <person name="Ferrer M."/>
        </authorList>
    </citation>
    <scope>NUCLEOTIDE SEQUENCE</scope>
</reference>
<gene>
    <name evidence="6" type="ORF">B1B_07374</name>
</gene>
<evidence type="ECO:0000256" key="2">
    <source>
        <dbReference type="ARBA" id="ARBA00022723"/>
    </source>
</evidence>